<reference evidence="2" key="1">
    <citation type="submission" date="2025-08" db="UniProtKB">
        <authorList>
            <consortium name="Ensembl"/>
        </authorList>
    </citation>
    <scope>IDENTIFICATION</scope>
</reference>
<dbReference type="GeneTree" id="ENSGT00390000005232"/>
<feature type="region of interest" description="Disordered" evidence="1">
    <location>
        <begin position="45"/>
        <end position="72"/>
    </location>
</feature>
<protein>
    <submittedName>
        <fullName evidence="2">Bardet-Biedl syndrome 1</fullName>
    </submittedName>
</protein>
<dbReference type="Ensembl" id="ENSPCOT00000038003.1">
    <property type="protein sequence ID" value="ENSPCOP00000027200.1"/>
    <property type="gene ID" value="ENSPCOG00000026059.1"/>
</dbReference>
<organism evidence="2 3">
    <name type="scientific">Propithecus coquereli</name>
    <name type="common">Coquerel's sifaka</name>
    <name type="synonym">Propithecus verreauxi coquereli</name>
    <dbReference type="NCBI Taxonomy" id="379532"/>
    <lineage>
        <taxon>Eukaryota</taxon>
        <taxon>Metazoa</taxon>
        <taxon>Chordata</taxon>
        <taxon>Craniata</taxon>
        <taxon>Vertebrata</taxon>
        <taxon>Euteleostomi</taxon>
        <taxon>Mammalia</taxon>
        <taxon>Eutheria</taxon>
        <taxon>Euarchontoglires</taxon>
        <taxon>Primates</taxon>
        <taxon>Strepsirrhini</taxon>
        <taxon>Lemuriformes</taxon>
        <taxon>Indriidae</taxon>
        <taxon>Propithecus</taxon>
    </lineage>
</organism>
<accession>A0A2K6GLS8</accession>
<keyword evidence="3" id="KW-1185">Reference proteome</keyword>
<dbReference type="Proteomes" id="UP000233160">
    <property type="component" value="Unassembled WGS sequence"/>
</dbReference>
<gene>
    <name evidence="2" type="primary">BBS1</name>
</gene>
<feature type="region of interest" description="Disordered" evidence="1">
    <location>
        <begin position="1"/>
        <end position="20"/>
    </location>
</feature>
<feature type="compositionally biased region" description="Low complexity" evidence="1">
    <location>
        <begin position="48"/>
        <end position="59"/>
    </location>
</feature>
<proteinExistence type="predicted"/>
<evidence type="ECO:0000313" key="2">
    <source>
        <dbReference type="Ensembl" id="ENSPCOP00000027200.1"/>
    </source>
</evidence>
<dbReference type="AlphaFoldDB" id="A0A2K6GLS8"/>
<reference evidence="2" key="2">
    <citation type="submission" date="2025-09" db="UniProtKB">
        <authorList>
            <consortium name="Ensembl"/>
        </authorList>
    </citation>
    <scope>IDENTIFICATION</scope>
</reference>
<name>A0A2K6GLS8_PROCO</name>
<evidence type="ECO:0000313" key="3">
    <source>
        <dbReference type="Proteomes" id="UP000233160"/>
    </source>
</evidence>
<sequence>MAAASSSDSDSGRAESNEASSKWLDAHYDPVANIHTFSACLAGGGGPRPRWAAAPPEGAQRTKGADRKPATCPASRCCNLPHGATR</sequence>
<evidence type="ECO:0000256" key="1">
    <source>
        <dbReference type="SAM" id="MobiDB-lite"/>
    </source>
</evidence>